<evidence type="ECO:0000256" key="1">
    <source>
        <dbReference type="ARBA" id="ARBA00010797"/>
    </source>
</evidence>
<dbReference type="Proteomes" id="UP000318582">
    <property type="component" value="Unassembled WGS sequence"/>
</dbReference>
<proteinExistence type="inferred from homology"/>
<gene>
    <name evidence="5" type="ORF">PhCBS80983_g01518</name>
</gene>
<dbReference type="STRING" id="109895.A0A507EAJ7"/>
<dbReference type="InterPro" id="IPR001684">
    <property type="entry name" value="Ribosomal_bL27"/>
</dbReference>
<dbReference type="PRINTS" id="PR00063">
    <property type="entry name" value="RIBOSOMALL27"/>
</dbReference>
<evidence type="ECO:0000256" key="4">
    <source>
        <dbReference type="ARBA" id="ARBA00035267"/>
    </source>
</evidence>
<dbReference type="PROSITE" id="PS00831">
    <property type="entry name" value="RIBOSOMAL_L27"/>
    <property type="match status" value="1"/>
</dbReference>
<dbReference type="PANTHER" id="PTHR15893">
    <property type="entry name" value="RIBOSOMAL PROTEIN L27"/>
    <property type="match status" value="1"/>
</dbReference>
<organism evidence="5 6">
    <name type="scientific">Powellomyces hirtus</name>
    <dbReference type="NCBI Taxonomy" id="109895"/>
    <lineage>
        <taxon>Eukaryota</taxon>
        <taxon>Fungi</taxon>
        <taxon>Fungi incertae sedis</taxon>
        <taxon>Chytridiomycota</taxon>
        <taxon>Chytridiomycota incertae sedis</taxon>
        <taxon>Chytridiomycetes</taxon>
        <taxon>Spizellomycetales</taxon>
        <taxon>Powellomycetaceae</taxon>
        <taxon>Powellomyces</taxon>
    </lineage>
</organism>
<sequence>MLRIATSRFTAAHSVRPTSWPCNLPSGVPSNVPYTLLTHPTTNSLQVRWATKKSGGSTKNGRTSKPKYLGFKALHSAQVAPGNVIIRQRGTEWHPGTNVGMGRDHTLFALIPGRVVLHYDLQRQRRLVSVDDGSLPALPTRPQMKKRLAESLDLEKYLAMSGEDRLEYVQNKIREIAAEDKKEAKVALGQSLLRNGRRRFDLVDLTLL</sequence>
<dbReference type="FunFam" id="2.40.50.100:FF:000020">
    <property type="entry name" value="50S ribosomal protein L27"/>
    <property type="match status" value="1"/>
</dbReference>
<dbReference type="AlphaFoldDB" id="A0A507EAJ7"/>
<dbReference type="SUPFAM" id="SSF110324">
    <property type="entry name" value="Ribosomal L27 protein-like"/>
    <property type="match status" value="1"/>
</dbReference>
<evidence type="ECO:0000313" key="6">
    <source>
        <dbReference type="Proteomes" id="UP000318582"/>
    </source>
</evidence>
<keyword evidence="2" id="KW-0689">Ribosomal protein</keyword>
<keyword evidence="3" id="KW-0687">Ribonucleoprotein</keyword>
<keyword evidence="6" id="KW-1185">Reference proteome</keyword>
<dbReference type="Pfam" id="PF01016">
    <property type="entry name" value="Ribosomal_L27"/>
    <property type="match status" value="1"/>
</dbReference>
<dbReference type="GO" id="GO:0006412">
    <property type="term" value="P:translation"/>
    <property type="evidence" value="ECO:0007669"/>
    <property type="project" value="InterPro"/>
</dbReference>
<accession>A0A507EAJ7</accession>
<dbReference type="GO" id="GO:0005762">
    <property type="term" value="C:mitochondrial large ribosomal subunit"/>
    <property type="evidence" value="ECO:0007669"/>
    <property type="project" value="TreeGrafter"/>
</dbReference>
<evidence type="ECO:0000256" key="3">
    <source>
        <dbReference type="ARBA" id="ARBA00023274"/>
    </source>
</evidence>
<dbReference type="Gene3D" id="2.40.50.100">
    <property type="match status" value="1"/>
</dbReference>
<reference evidence="5 6" key="1">
    <citation type="journal article" date="2019" name="Sci. Rep.">
        <title>Comparative genomics of chytrid fungi reveal insights into the obligate biotrophic and pathogenic lifestyle of Synchytrium endobioticum.</title>
        <authorList>
            <person name="van de Vossenberg B.T.L.H."/>
            <person name="Warris S."/>
            <person name="Nguyen H.D.T."/>
            <person name="van Gent-Pelzer M.P.E."/>
            <person name="Joly D.L."/>
            <person name="van de Geest H.C."/>
            <person name="Bonants P.J.M."/>
            <person name="Smith D.S."/>
            <person name="Levesque C.A."/>
            <person name="van der Lee T.A.J."/>
        </authorList>
    </citation>
    <scope>NUCLEOTIDE SEQUENCE [LARGE SCALE GENOMIC DNA]</scope>
    <source>
        <strain evidence="5 6">CBS 809.83</strain>
    </source>
</reference>
<dbReference type="GO" id="GO:0003735">
    <property type="term" value="F:structural constituent of ribosome"/>
    <property type="evidence" value="ECO:0007669"/>
    <property type="project" value="InterPro"/>
</dbReference>
<dbReference type="PANTHER" id="PTHR15893:SF0">
    <property type="entry name" value="LARGE RIBOSOMAL SUBUNIT PROTEIN BL27M"/>
    <property type="match status" value="1"/>
</dbReference>
<protein>
    <recommendedName>
        <fullName evidence="4">Large ribosomal subunit protein bL27m</fullName>
    </recommendedName>
</protein>
<evidence type="ECO:0000313" key="5">
    <source>
        <dbReference type="EMBL" id="TPX60816.1"/>
    </source>
</evidence>
<comment type="caution">
    <text evidence="5">The sequence shown here is derived from an EMBL/GenBank/DDBJ whole genome shotgun (WGS) entry which is preliminary data.</text>
</comment>
<name>A0A507EAJ7_9FUNG</name>
<comment type="similarity">
    <text evidence="1">Belongs to the bacterial ribosomal protein bL27 family.</text>
</comment>
<dbReference type="NCBIfam" id="TIGR00062">
    <property type="entry name" value="L27"/>
    <property type="match status" value="1"/>
</dbReference>
<evidence type="ECO:0000256" key="2">
    <source>
        <dbReference type="ARBA" id="ARBA00022980"/>
    </source>
</evidence>
<dbReference type="EMBL" id="QEAQ01000012">
    <property type="protein sequence ID" value="TPX60816.1"/>
    <property type="molecule type" value="Genomic_DNA"/>
</dbReference>
<dbReference type="InterPro" id="IPR018261">
    <property type="entry name" value="Ribosomal_bL27_CS"/>
</dbReference>